<dbReference type="EMBL" id="MQUC01000003">
    <property type="protein sequence ID" value="PRP67504.1"/>
    <property type="molecule type" value="Genomic_DNA"/>
</dbReference>
<organism evidence="2 3">
    <name type="scientific">Nonlabens agnitus</name>
    <dbReference type="NCBI Taxonomy" id="870484"/>
    <lineage>
        <taxon>Bacteria</taxon>
        <taxon>Pseudomonadati</taxon>
        <taxon>Bacteroidota</taxon>
        <taxon>Flavobacteriia</taxon>
        <taxon>Flavobacteriales</taxon>
        <taxon>Flavobacteriaceae</taxon>
        <taxon>Nonlabens</taxon>
    </lineage>
</organism>
<feature type="transmembrane region" description="Helical" evidence="1">
    <location>
        <begin position="36"/>
        <end position="56"/>
    </location>
</feature>
<evidence type="ECO:0000256" key="1">
    <source>
        <dbReference type="SAM" id="Phobius"/>
    </source>
</evidence>
<evidence type="ECO:0000313" key="2">
    <source>
        <dbReference type="EMBL" id="PRP67504.1"/>
    </source>
</evidence>
<protein>
    <submittedName>
        <fullName evidence="2">Uncharacterized protein</fullName>
    </submittedName>
</protein>
<keyword evidence="1" id="KW-1133">Transmembrane helix</keyword>
<dbReference type="Proteomes" id="UP000239532">
    <property type="component" value="Unassembled WGS sequence"/>
</dbReference>
<keyword evidence="1" id="KW-0472">Membrane</keyword>
<gene>
    <name evidence="2" type="ORF">BST86_10570</name>
</gene>
<dbReference type="AlphaFoldDB" id="A0A2S9WVK8"/>
<reference evidence="2 3" key="1">
    <citation type="submission" date="2016-11" db="EMBL/GenBank/DDBJ databases">
        <title>Trade-off between light-utilization and light-protection in marine flavobacteria.</title>
        <authorList>
            <person name="Kumagai Y."/>
        </authorList>
    </citation>
    <scope>NUCLEOTIDE SEQUENCE [LARGE SCALE GENOMIC DNA]</scope>
    <source>
        <strain evidence="2 3">JCM 17109</strain>
    </source>
</reference>
<proteinExistence type="predicted"/>
<sequence length="128" mass="14517">MSIIGLVWAVKSGNTYKQSPESYLAKSYNAIKTAKILNIIALVLSAIALVVSMIWFGSMFNNPENFFEQLENGEFNVEVDDMNEDNSFDDTTTDEEIDTWRYEDAVDSTTAGDEVIEVEEYEQYNDSI</sequence>
<name>A0A2S9WVK8_9FLAO</name>
<keyword evidence="1" id="KW-0812">Transmembrane</keyword>
<comment type="caution">
    <text evidence="2">The sequence shown here is derived from an EMBL/GenBank/DDBJ whole genome shotgun (WGS) entry which is preliminary data.</text>
</comment>
<accession>A0A2S9WVK8</accession>
<keyword evidence="3" id="KW-1185">Reference proteome</keyword>
<evidence type="ECO:0000313" key="3">
    <source>
        <dbReference type="Proteomes" id="UP000239532"/>
    </source>
</evidence>